<feature type="region of interest" description="Disordered" evidence="1">
    <location>
        <begin position="1"/>
        <end position="23"/>
    </location>
</feature>
<evidence type="ECO:0000256" key="1">
    <source>
        <dbReference type="SAM" id="MobiDB-lite"/>
    </source>
</evidence>
<dbReference type="Proteomes" id="UP001596915">
    <property type="component" value="Unassembled WGS sequence"/>
</dbReference>
<keyword evidence="3" id="KW-1185">Reference proteome</keyword>
<evidence type="ECO:0000313" key="3">
    <source>
        <dbReference type="Proteomes" id="UP001596915"/>
    </source>
</evidence>
<organism evidence="2 3">
    <name type="scientific">Streptomyces sanglieri</name>
    <dbReference type="NCBI Taxonomy" id="193460"/>
    <lineage>
        <taxon>Bacteria</taxon>
        <taxon>Bacillati</taxon>
        <taxon>Actinomycetota</taxon>
        <taxon>Actinomycetes</taxon>
        <taxon>Kitasatosporales</taxon>
        <taxon>Streptomycetaceae</taxon>
        <taxon>Streptomyces</taxon>
    </lineage>
</organism>
<sequence length="124" mass="13350">MTKRQAANSTVGRISAAADRARANEWEVKSFGRPWTLPLSAIGETFFNKVMWQADMMPVVSRDAVVPQHAVSAASATVPQQVQNSPSEVGAERSADPSDDDINDCTNCGDRFYGEGLCKECAAV</sequence>
<gene>
    <name evidence="2" type="ORF">ACFQ2K_04045</name>
</gene>
<protein>
    <submittedName>
        <fullName evidence="2">Uncharacterized protein</fullName>
    </submittedName>
</protein>
<reference evidence="3" key="1">
    <citation type="journal article" date="2019" name="Int. J. Syst. Evol. Microbiol.">
        <title>The Global Catalogue of Microorganisms (GCM) 10K type strain sequencing project: providing services to taxonomists for standard genome sequencing and annotation.</title>
        <authorList>
            <consortium name="The Broad Institute Genomics Platform"/>
            <consortium name="The Broad Institute Genome Sequencing Center for Infectious Disease"/>
            <person name="Wu L."/>
            <person name="Ma J."/>
        </authorList>
    </citation>
    <scope>NUCLEOTIDE SEQUENCE [LARGE SCALE GENOMIC DNA]</scope>
    <source>
        <strain evidence="3">JCM 12607</strain>
    </source>
</reference>
<accession>A0ABW2WND2</accession>
<name>A0ABW2WND2_9ACTN</name>
<proteinExistence type="predicted"/>
<feature type="compositionally biased region" description="Polar residues" evidence="1">
    <location>
        <begin position="1"/>
        <end position="12"/>
    </location>
</feature>
<feature type="region of interest" description="Disordered" evidence="1">
    <location>
        <begin position="73"/>
        <end position="103"/>
    </location>
</feature>
<evidence type="ECO:0000313" key="2">
    <source>
        <dbReference type="EMBL" id="MFD0622101.1"/>
    </source>
</evidence>
<comment type="caution">
    <text evidence="2">The sequence shown here is derived from an EMBL/GenBank/DDBJ whole genome shotgun (WGS) entry which is preliminary data.</text>
</comment>
<feature type="compositionally biased region" description="Polar residues" evidence="1">
    <location>
        <begin position="74"/>
        <end position="87"/>
    </location>
</feature>
<dbReference type="EMBL" id="JBHTGL010000005">
    <property type="protein sequence ID" value="MFD0622101.1"/>
    <property type="molecule type" value="Genomic_DNA"/>
</dbReference>